<reference evidence="1 2" key="1">
    <citation type="submission" date="2020-04" db="EMBL/GenBank/DDBJ databases">
        <authorList>
            <person name="Alioto T."/>
            <person name="Alioto T."/>
            <person name="Gomez Garrido J."/>
        </authorList>
    </citation>
    <scope>NUCLEOTIDE SEQUENCE [LARGE SCALE GENOMIC DNA]</scope>
</reference>
<gene>
    <name evidence="1" type="ORF">CLODIP_2_CD08766</name>
</gene>
<proteinExistence type="predicted"/>
<dbReference type="InterPro" id="IPR006616">
    <property type="entry name" value="DM9_repeat"/>
</dbReference>
<name>A0A8S1C3D0_9INSE</name>
<sequence>MTRNKDVDIFVARAWHEGELLPGYVWDDLGYFCYKGNMISKPLTRCQILVSHQVGFAEPYQCEPKDCLPVGCDAGKKHLYMGIFLVNGVQLCGEVRDGVCNIAGRNGRVWTEPNYFWIVTRLWEPFWDNPTNGPPILQCGKLYRQKKPSS</sequence>
<protein>
    <submittedName>
        <fullName evidence="1">Uncharacterized protein</fullName>
    </submittedName>
</protein>
<dbReference type="AlphaFoldDB" id="A0A8S1C3D0"/>
<dbReference type="Pfam" id="PF11901">
    <property type="entry name" value="DM9"/>
    <property type="match status" value="1"/>
</dbReference>
<dbReference type="OrthoDB" id="1925699at2759"/>
<comment type="caution">
    <text evidence="1">The sequence shown here is derived from an EMBL/GenBank/DDBJ whole genome shotgun (WGS) entry which is preliminary data.</text>
</comment>
<evidence type="ECO:0000313" key="1">
    <source>
        <dbReference type="EMBL" id="CAB3360425.1"/>
    </source>
</evidence>
<accession>A0A8S1C3D0</accession>
<organism evidence="1 2">
    <name type="scientific">Cloeon dipterum</name>
    <dbReference type="NCBI Taxonomy" id="197152"/>
    <lineage>
        <taxon>Eukaryota</taxon>
        <taxon>Metazoa</taxon>
        <taxon>Ecdysozoa</taxon>
        <taxon>Arthropoda</taxon>
        <taxon>Hexapoda</taxon>
        <taxon>Insecta</taxon>
        <taxon>Pterygota</taxon>
        <taxon>Palaeoptera</taxon>
        <taxon>Ephemeroptera</taxon>
        <taxon>Pisciforma</taxon>
        <taxon>Baetidae</taxon>
        <taxon>Cloeon</taxon>
    </lineage>
</organism>
<keyword evidence="2" id="KW-1185">Reference proteome</keyword>
<dbReference type="Proteomes" id="UP000494165">
    <property type="component" value="Unassembled WGS sequence"/>
</dbReference>
<evidence type="ECO:0000313" key="2">
    <source>
        <dbReference type="Proteomes" id="UP000494165"/>
    </source>
</evidence>
<dbReference type="EMBL" id="CADEPI010000003">
    <property type="protein sequence ID" value="CAB3360425.1"/>
    <property type="molecule type" value="Genomic_DNA"/>
</dbReference>